<name>F0VJI7_NEOCL</name>
<feature type="region of interest" description="Disordered" evidence="2">
    <location>
        <begin position="17"/>
        <end position="40"/>
    </location>
</feature>
<dbReference type="InParanoid" id="F0VJI7"/>
<evidence type="ECO:0000313" key="6">
    <source>
        <dbReference type="Proteomes" id="UP000007494"/>
    </source>
</evidence>
<feature type="region of interest" description="Disordered" evidence="2">
    <location>
        <begin position="569"/>
        <end position="589"/>
    </location>
</feature>
<feature type="region of interest" description="Disordered" evidence="2">
    <location>
        <begin position="1295"/>
        <end position="1345"/>
    </location>
</feature>
<gene>
    <name evidence="5" type="ORF">BN1204_036800</name>
    <name evidence="4" type="ORF">NCLIV_036800</name>
</gene>
<dbReference type="PROSITE" id="PS50011">
    <property type="entry name" value="PROTEIN_KINASE_DOM"/>
    <property type="match status" value="1"/>
</dbReference>
<feature type="region of interest" description="Disordered" evidence="2">
    <location>
        <begin position="1480"/>
        <end position="1504"/>
    </location>
</feature>
<feature type="region of interest" description="Disordered" evidence="2">
    <location>
        <begin position="1368"/>
        <end position="1406"/>
    </location>
</feature>
<keyword evidence="5" id="KW-0808">Transferase</keyword>
<dbReference type="Gene3D" id="1.10.510.10">
    <property type="entry name" value="Transferase(Phosphotransferase) domain 1"/>
    <property type="match status" value="1"/>
</dbReference>
<accession>F0VJI7</accession>
<dbReference type="InterPro" id="IPR011009">
    <property type="entry name" value="Kinase-like_dom_sf"/>
</dbReference>
<dbReference type="GO" id="GO:0005524">
    <property type="term" value="F:ATP binding"/>
    <property type="evidence" value="ECO:0007669"/>
    <property type="project" value="InterPro"/>
</dbReference>
<dbReference type="VEuPathDB" id="ToxoDB:NCLIV_036800"/>
<feature type="domain" description="Protein kinase" evidence="3">
    <location>
        <begin position="69"/>
        <end position="369"/>
    </location>
</feature>
<protein>
    <submittedName>
        <fullName evidence="5">Protein kinase, putative</fullName>
    </submittedName>
</protein>
<feature type="region of interest" description="Disordered" evidence="2">
    <location>
        <begin position="918"/>
        <end position="973"/>
    </location>
</feature>
<dbReference type="eggNOG" id="KOG0032">
    <property type="taxonomic scope" value="Eukaryota"/>
</dbReference>
<keyword evidence="1" id="KW-0175">Coiled coil</keyword>
<evidence type="ECO:0000313" key="4">
    <source>
        <dbReference type="EMBL" id="CBZ53898.1"/>
    </source>
</evidence>
<dbReference type="PANTHER" id="PTHR44167">
    <property type="entry name" value="OVARIAN-SPECIFIC SERINE/THREONINE-PROTEIN KINASE LOK-RELATED"/>
    <property type="match status" value="1"/>
</dbReference>
<sequence>MNCYTFARSSNAAAASAAAAPPSVPCPSTRGGGRSSGVCRRGNLRLRLPETLPNDIPLRRTTNSCFEGYRVLESVGSGTYANVWRVVRATPSKVSSDDSAFSRETVAQTSPGAHGKAGEFLSLGNAEKPEVFAAKLLQPQKFPKETLPRVLDMFAKEIVNLATCQCPGVVRVEEVVEGSEGWLIVQEYVDGGTVWCEQVCKDEDDAFLHFIQLVQAVLFLQEKKVMHRDLKPTNILRCRKDKRVVLADFGWSERVEQCQLTPMEWPGTLEINPPEVISSTGPLTERIDNYAIGMALLLFLSGRFICRQKGLDAATAAPYVLRTVQQLRASRPPSVFRGPADAWILFLGLTAPHPSRRWSLNRVLSHSWVQQKLLQLAPRARLWHPRVCHLATHLTRVFEDPLACSSPRLGSPAEQEGRASTGGTSAENSFACENACSRSSQGLLPSRGDIEAGNKVMRATKCELCSLCGMPGCTGQPCTTFSTQGRVVSRDHHNRQSSLGAESHHTAAGRPSISVCSTADSFVPTPQQIAFRPEGERNASCPRGRVSAPTSQAFHTFLRCVPAAQPRLAETQHASGGGGSPPTGQRSVHQTGFENVSASQVGAPVPNCFHPTKGGLQYSVSYVGPPAHFRATDCEAKGRSTQPVEAWELFEQKRHLEEQLDALQHQKRQLERFHQRQQLNAPQCNPPFKAFARSVHQCVQQTEPQANPSPAYGWEAKFCAERHVLPLGEKGQCPGSPPQLRQIPSSTSDGGLAQSPFAASETASPPTWHQKMPLKLQYRRGGSYEQTPQPLDPSTQPSQSVSDTQTDPQEWHDGQALVRDVAAMKHPQGLCRRVTVTGNEGPEARRDGRIALNAHDAGGVIIGRGYRPRPEARSAATDEPAMTSRPPLHPECGSSEFSPPSHATTKAFARVSVAAHTVAGPPPTLRGSSVSPRRSKSQLGQGGPLRQQVDPNHAYDASVRGESSRTSSQEGRLVRTAAQRCLPSRLSFESPLADEAVTLKRSNAPVDAFMSSTACASGQDTESRGAAASPQGTAGCETPPGVLEREPQHGRASADSGGSKGESGTDPRTKPFVPPLFFGENALLLQSQRMPHQMTVYGTPRILFRGTPGETGWRRTGETGHFARAGARFPLDPGRSGRSPKLSRSLCGAQMSRDSAGSDGAIEGGSAPWRRLLGHAAAELKCAVEVSSEATGGKDCILEATLAKHCSQGTTYGHFHRVRGSTGPSVEHENDGESAGVRPDSFTAGTPRGTCTGEMRRALGEAETGKALSPEVPGGYMRAGGDYRGGEVGVDAEAVARPDPLQRLRGSEHELRNGSAGAERKDEGIPPREHSGSCEATSRGGSEPDVAQAVATINRDSQGTMAIAGTLTFGGSSLRNRRSGSGDNPSPTGVQNGSEAAQRKVPGYGETTTTSVLRLVHRPSLPVYTEGLHPDGWSPQGSRCAGLLSCEGDNGGNKTSGQDEPWIACLMRNYRWPVQRDMPPATAAETPEGFSQGRLPKGLAENPRDLNAGWISEQSSGGSGRAGLLDGCPGCPNQMLPAHVVRREVQGGDAPEPGIVKRNLQSFRNQMFQGLERRVACETQDAQEIHEQEVGESEEADTEPFLQRFVSHLLELGRDPHAVGTQSGVNPRSADRPDLARGSLASFEGREDMLVDYGGIGGAAAVKAQEIFEGDDAGPGLRGHSHDDFILSMKPSSPGGTCLRTTPTGAQELAQLIESGTASAKRCTFEGGLLGIPSCAGATTTATTTGPGVGTLPATSPGAGEEGLDSGWGFQGVEGEEELTEFRTDSPVCIPIQ</sequence>
<feature type="compositionally biased region" description="Basic and acidic residues" evidence="2">
    <location>
        <begin position="1295"/>
        <end position="1332"/>
    </location>
</feature>
<dbReference type="GeneID" id="13443545"/>
<dbReference type="GO" id="GO:0044773">
    <property type="term" value="P:mitotic DNA damage checkpoint signaling"/>
    <property type="evidence" value="ECO:0007669"/>
    <property type="project" value="TreeGrafter"/>
</dbReference>
<dbReference type="EMBL" id="FR823390">
    <property type="protein sequence ID" value="CBZ53898.1"/>
    <property type="molecule type" value="Genomic_DNA"/>
</dbReference>
<feature type="compositionally biased region" description="Polar residues" evidence="2">
    <location>
        <begin position="784"/>
        <end position="808"/>
    </location>
</feature>
<proteinExistence type="predicted"/>
<dbReference type="RefSeq" id="XP_003883930.1">
    <property type="nucleotide sequence ID" value="XM_003883881.1"/>
</dbReference>
<dbReference type="SUPFAM" id="SSF56112">
    <property type="entry name" value="Protein kinase-like (PK-like)"/>
    <property type="match status" value="1"/>
</dbReference>
<dbReference type="Proteomes" id="UP000007494">
    <property type="component" value="Chromosome VIII"/>
</dbReference>
<feature type="region of interest" description="Disordered" evidence="2">
    <location>
        <begin position="1017"/>
        <end position="1073"/>
    </location>
</feature>
<feature type="region of interest" description="Disordered" evidence="2">
    <location>
        <begin position="1220"/>
        <end position="1252"/>
    </location>
</feature>
<feature type="compositionally biased region" description="Low complexity" evidence="2">
    <location>
        <begin position="1370"/>
        <end position="1382"/>
    </location>
</feature>
<dbReference type="InterPro" id="IPR000719">
    <property type="entry name" value="Prot_kinase_dom"/>
</dbReference>
<organism evidence="4 6">
    <name type="scientific">Neospora caninum (strain Liverpool)</name>
    <dbReference type="NCBI Taxonomy" id="572307"/>
    <lineage>
        <taxon>Eukaryota</taxon>
        <taxon>Sar</taxon>
        <taxon>Alveolata</taxon>
        <taxon>Apicomplexa</taxon>
        <taxon>Conoidasida</taxon>
        <taxon>Coccidia</taxon>
        <taxon>Eucoccidiorida</taxon>
        <taxon>Eimeriorina</taxon>
        <taxon>Sarcocystidae</taxon>
        <taxon>Neospora</taxon>
    </lineage>
</organism>
<evidence type="ECO:0000313" key="5">
    <source>
        <dbReference type="EMBL" id="CEL67894.1"/>
    </source>
</evidence>
<feature type="coiled-coil region" evidence="1">
    <location>
        <begin position="646"/>
        <end position="680"/>
    </location>
</feature>
<dbReference type="OMA" id="LWHPRVC"/>
<evidence type="ECO:0000256" key="1">
    <source>
        <dbReference type="SAM" id="Coils"/>
    </source>
</evidence>
<dbReference type="GO" id="GO:0004674">
    <property type="term" value="F:protein serine/threonine kinase activity"/>
    <property type="evidence" value="ECO:0007669"/>
    <property type="project" value="TreeGrafter"/>
</dbReference>
<reference evidence="5" key="4">
    <citation type="journal article" date="2015" name="PLoS ONE">
        <title>Comprehensive Evaluation of Toxoplasma gondii VEG and Neospora caninum LIV Genomes with Tachyzoite Stage Transcriptome and Proteome Defines Novel Transcript Features.</title>
        <authorList>
            <person name="Ramaprasad A."/>
            <person name="Mourier T."/>
            <person name="Naeem R."/>
            <person name="Malas T.B."/>
            <person name="Moussa E."/>
            <person name="Panigrahi A."/>
            <person name="Vermont S.J."/>
            <person name="Otto T.D."/>
            <person name="Wastling J."/>
            <person name="Pain A."/>
        </authorList>
    </citation>
    <scope>NUCLEOTIDE SEQUENCE</scope>
    <source>
        <strain evidence="5">Liverpool</strain>
    </source>
</reference>
<keyword evidence="5" id="KW-0418">Kinase</keyword>
<evidence type="ECO:0000259" key="3">
    <source>
        <dbReference type="PROSITE" id="PS50011"/>
    </source>
</evidence>
<dbReference type="Pfam" id="PF00069">
    <property type="entry name" value="Pkinase"/>
    <property type="match status" value="1"/>
</dbReference>
<feature type="region of interest" description="Disordered" evidence="2">
    <location>
        <begin position="862"/>
        <end position="902"/>
    </location>
</feature>
<feature type="region of interest" description="Disordered" evidence="2">
    <location>
        <begin position="729"/>
        <end position="809"/>
    </location>
</feature>
<feature type="compositionally biased region" description="Low complexity" evidence="2">
    <location>
        <begin position="17"/>
        <end position="29"/>
    </location>
</feature>
<reference evidence="6" key="3">
    <citation type="journal article" date="2012" name="PLoS Pathog.">
        <title>Comparative genomics of the apicomplexan parasites Toxoplasma gondii and Neospora caninum: Coccidia differing in host range and transmission strategy.</title>
        <authorList>
            <person name="Reid A.J."/>
            <person name="Vermont S.J."/>
            <person name="Cotton J.A."/>
            <person name="Harris D."/>
            <person name="Hill-Cawthorne G.A."/>
            <person name="Konen-Waisman S."/>
            <person name="Latham S.M."/>
            <person name="Mourier T."/>
            <person name="Norton R."/>
            <person name="Quail M.A."/>
            <person name="Sanders M."/>
            <person name="Shanmugam D."/>
            <person name="Sohal A."/>
            <person name="Wasmuth J.D."/>
            <person name="Brunk B."/>
            <person name="Grigg M.E."/>
            <person name="Howard J.C."/>
            <person name="Parkinson J."/>
            <person name="Roos D.S."/>
            <person name="Trees A.J."/>
            <person name="Berriman M."/>
            <person name="Pain A."/>
            <person name="Wastling J.M."/>
        </authorList>
    </citation>
    <scope>NUCLEOTIDE SEQUENCE [LARGE SCALE GENOMIC DNA]</scope>
    <source>
        <strain evidence="6">Liverpool</strain>
    </source>
</reference>
<feature type="compositionally biased region" description="Polar residues" evidence="2">
    <location>
        <begin position="1383"/>
        <end position="1395"/>
    </location>
</feature>
<feature type="region of interest" description="Disordered" evidence="2">
    <location>
        <begin position="1616"/>
        <end position="1636"/>
    </location>
</feature>
<dbReference type="PANTHER" id="PTHR44167:SF24">
    <property type="entry name" value="SERINE_THREONINE-PROTEIN KINASE CHK2"/>
    <property type="match status" value="1"/>
</dbReference>
<reference evidence="4" key="1">
    <citation type="submission" date="2011-02" db="EMBL/GenBank/DDBJ databases">
        <authorList>
            <person name="Aslett M."/>
        </authorList>
    </citation>
    <scope>NUCLEOTIDE SEQUENCE</scope>
    <source>
        <strain evidence="4">Liverpool</strain>
    </source>
</reference>
<dbReference type="EMBL" id="LN714483">
    <property type="protein sequence ID" value="CEL67894.1"/>
    <property type="molecule type" value="Genomic_DNA"/>
</dbReference>
<dbReference type="GO" id="GO:0005634">
    <property type="term" value="C:nucleus"/>
    <property type="evidence" value="ECO:0007669"/>
    <property type="project" value="TreeGrafter"/>
</dbReference>
<keyword evidence="6" id="KW-1185">Reference proteome</keyword>
<dbReference type="SMART" id="SM00220">
    <property type="entry name" value="S_TKc"/>
    <property type="match status" value="1"/>
</dbReference>
<evidence type="ECO:0000256" key="2">
    <source>
        <dbReference type="SAM" id="MobiDB-lite"/>
    </source>
</evidence>
<reference evidence="4" key="2">
    <citation type="submission" date="2011-03" db="EMBL/GenBank/DDBJ databases">
        <title>Comparative genomics and transcriptomics of Neospora caninum and Toxoplasma gondii.</title>
        <authorList>
            <person name="Reid A.J."/>
            <person name="Sohal A."/>
            <person name="Harris D."/>
            <person name="Quail M."/>
            <person name="Sanders M."/>
            <person name="Berriman M."/>
            <person name="Wastling J.M."/>
            <person name="Pain A."/>
        </authorList>
    </citation>
    <scope>NUCLEOTIDE SEQUENCE</scope>
    <source>
        <strain evidence="4">Liverpool</strain>
    </source>
</reference>
<dbReference type="OrthoDB" id="504170at2759"/>